<protein>
    <submittedName>
        <fullName evidence="2">Uncharacterized protein</fullName>
    </submittedName>
</protein>
<evidence type="ECO:0000313" key="3">
    <source>
        <dbReference type="Proteomes" id="UP000712600"/>
    </source>
</evidence>
<gene>
    <name evidence="2" type="ORF">F2Q69_00004033</name>
</gene>
<dbReference type="Proteomes" id="UP000712600">
    <property type="component" value="Unassembled WGS sequence"/>
</dbReference>
<evidence type="ECO:0000313" key="2">
    <source>
        <dbReference type="EMBL" id="KAF3508436.1"/>
    </source>
</evidence>
<proteinExistence type="predicted"/>
<feature type="compositionally biased region" description="Basic and acidic residues" evidence="1">
    <location>
        <begin position="52"/>
        <end position="74"/>
    </location>
</feature>
<name>A0A8S9NXH7_BRACR</name>
<accession>A0A8S9NXH7</accession>
<dbReference type="EMBL" id="QGKX02001521">
    <property type="protein sequence ID" value="KAF3508436.1"/>
    <property type="molecule type" value="Genomic_DNA"/>
</dbReference>
<organism evidence="2 3">
    <name type="scientific">Brassica cretica</name>
    <name type="common">Mustard</name>
    <dbReference type="NCBI Taxonomy" id="69181"/>
    <lineage>
        <taxon>Eukaryota</taxon>
        <taxon>Viridiplantae</taxon>
        <taxon>Streptophyta</taxon>
        <taxon>Embryophyta</taxon>
        <taxon>Tracheophyta</taxon>
        <taxon>Spermatophyta</taxon>
        <taxon>Magnoliopsida</taxon>
        <taxon>eudicotyledons</taxon>
        <taxon>Gunneridae</taxon>
        <taxon>Pentapetalae</taxon>
        <taxon>rosids</taxon>
        <taxon>malvids</taxon>
        <taxon>Brassicales</taxon>
        <taxon>Brassicaceae</taxon>
        <taxon>Brassiceae</taxon>
        <taxon>Brassica</taxon>
    </lineage>
</organism>
<comment type="caution">
    <text evidence="2">The sequence shown here is derived from an EMBL/GenBank/DDBJ whole genome shotgun (WGS) entry which is preliminary data.</text>
</comment>
<evidence type="ECO:0000256" key="1">
    <source>
        <dbReference type="SAM" id="MobiDB-lite"/>
    </source>
</evidence>
<dbReference type="AlphaFoldDB" id="A0A8S9NXH7"/>
<feature type="region of interest" description="Disordered" evidence="1">
    <location>
        <begin position="49"/>
        <end position="74"/>
    </location>
</feature>
<reference evidence="2" key="1">
    <citation type="submission" date="2019-12" db="EMBL/GenBank/DDBJ databases">
        <title>Genome sequencing and annotation of Brassica cretica.</title>
        <authorList>
            <person name="Studholme D.J."/>
            <person name="Sarris P."/>
        </authorList>
    </citation>
    <scope>NUCLEOTIDE SEQUENCE</scope>
    <source>
        <strain evidence="2">PFS-109/04</strain>
        <tissue evidence="2">Leaf</tissue>
    </source>
</reference>
<sequence>MNRVRREKHVRSAQKRTMGLSQRIEEEKLIDTSEQIEEEPITVITSATATRQKSENKNKVINEKFNPEPHKPDLQNRFELWSCDSNSVTQ</sequence>